<evidence type="ECO:0000313" key="2">
    <source>
        <dbReference type="EMBL" id="ACO14922.1"/>
    </source>
</evidence>
<dbReference type="PANTHER" id="PTHR11034">
    <property type="entry name" value="N-MYC DOWNSTREAM REGULATED"/>
    <property type="match status" value="1"/>
</dbReference>
<dbReference type="InterPro" id="IPR004142">
    <property type="entry name" value="NDRG"/>
</dbReference>
<reference evidence="2" key="1">
    <citation type="submission" date="2009-03" db="EMBL/GenBank/DDBJ databases">
        <title>Caligus clemensi ESTs and full-length cDNAs.</title>
        <authorList>
            <person name="Yasuike M."/>
            <person name="von Schalburg K."/>
            <person name="Cooper G."/>
            <person name="Leong J."/>
            <person name="Jones S.R.M."/>
            <person name="Koop B.F."/>
        </authorList>
    </citation>
    <scope>NUCLEOTIDE SEQUENCE</scope>
    <source>
        <tissue evidence="2">Whole</tissue>
    </source>
</reference>
<dbReference type="EMBL" id="BT080498">
    <property type="protein sequence ID" value="ACO14922.1"/>
    <property type="molecule type" value="mRNA"/>
</dbReference>
<gene>
    <name evidence="2" type="primary">NDRG3</name>
</gene>
<accession>C1C0W9</accession>
<proteinExistence type="evidence at transcript level"/>
<name>C1C0W9_CALCM</name>
<dbReference type="InterPro" id="IPR029058">
    <property type="entry name" value="AB_hydrolase_fold"/>
</dbReference>
<dbReference type="SUPFAM" id="SSF53474">
    <property type="entry name" value="alpha/beta-Hydrolases"/>
    <property type="match status" value="1"/>
</dbReference>
<organism evidence="2">
    <name type="scientific">Caligus clemensi</name>
    <name type="common">Sea louse</name>
    <dbReference type="NCBI Taxonomy" id="344056"/>
    <lineage>
        <taxon>Eukaryota</taxon>
        <taxon>Metazoa</taxon>
        <taxon>Ecdysozoa</taxon>
        <taxon>Arthropoda</taxon>
        <taxon>Crustacea</taxon>
        <taxon>Multicrustacea</taxon>
        <taxon>Hexanauplia</taxon>
        <taxon>Copepoda</taxon>
        <taxon>Siphonostomatoida</taxon>
        <taxon>Caligidae</taxon>
        <taxon>Caligus</taxon>
    </lineage>
</organism>
<dbReference type="Gene3D" id="3.40.50.1820">
    <property type="entry name" value="alpha/beta hydrolase"/>
    <property type="match status" value="1"/>
</dbReference>
<dbReference type="AlphaFoldDB" id="C1C0W9"/>
<protein>
    <submittedName>
        <fullName evidence="2">NDRG3</fullName>
    </submittedName>
</protein>
<dbReference type="ESTHER" id="calcm-c1c0w9">
    <property type="family name" value="Ndr_family"/>
</dbReference>
<comment type="similarity">
    <text evidence="1">Belongs to the NDRG family.</text>
</comment>
<evidence type="ECO:0000256" key="1">
    <source>
        <dbReference type="ARBA" id="ARBA00005598"/>
    </source>
</evidence>
<sequence>MLGSEDLELRNVSLSTPLNRSLNKDSGVYEERKISTSYGIQATVAIKGDSSKPALVTFHDLGLNFVSNFQAFFNYPDMAELAEKFCVYHINAPGQEEGADVIEDHIEYPNMEGLAEMVNEILNELKIVRYVGIGVGLGGNVLLRHAYKYPERLHCLLLVNTICTVPGWMEWGYQKRNVSHLRNHGITQAVTDYLLWHHFGVNHEERAHDLVNIFQQHFSSDIQPKNLAKLLEQYNWRTQINIDREFSLENQSGSNKTLETPILNVVGAYSPFLSETVVLNGKLNPQTASWMKIHECTMVLEEQPAKVAEAFRLFVQGFGFCVNIRRNAVGNVQ</sequence>
<dbReference type="Pfam" id="PF03096">
    <property type="entry name" value="Ndr"/>
    <property type="match status" value="1"/>
</dbReference>